<dbReference type="GO" id="GO:0005789">
    <property type="term" value="C:endoplasmic reticulum membrane"/>
    <property type="evidence" value="ECO:0007669"/>
    <property type="project" value="UniProtKB-SubCell"/>
</dbReference>
<comment type="caution">
    <text evidence="15">The sequence shown here is derived from an EMBL/GenBank/DDBJ whole genome shotgun (WGS) entry which is preliminary data.</text>
</comment>
<keyword evidence="6 11" id="KW-0256">Endoplasmic reticulum</keyword>
<dbReference type="GO" id="GO:0004144">
    <property type="term" value="F:diacylglycerol O-acyltransferase activity"/>
    <property type="evidence" value="ECO:0007669"/>
    <property type="project" value="TreeGrafter"/>
</dbReference>
<evidence type="ECO:0000256" key="10">
    <source>
        <dbReference type="ARBA" id="ARBA00023568"/>
    </source>
</evidence>
<dbReference type="GeneID" id="42004646"/>
<evidence type="ECO:0000256" key="1">
    <source>
        <dbReference type="ARBA" id="ARBA00004477"/>
    </source>
</evidence>
<comment type="pathway">
    <text evidence="2">Lipid metabolism.</text>
</comment>
<dbReference type="Pfam" id="PF03062">
    <property type="entry name" value="MBOAT"/>
    <property type="match status" value="1"/>
</dbReference>
<evidence type="ECO:0000256" key="11">
    <source>
        <dbReference type="PIRNR" id="PIRNR000439"/>
    </source>
</evidence>
<comment type="similarity">
    <text evidence="3 11">Belongs to the membrane-bound acyltransferase family. Sterol o-acyltransferase subfamily.</text>
</comment>
<organism evidence="15 16">
    <name type="scientific">Synchytrium microbalum</name>
    <dbReference type="NCBI Taxonomy" id="1806994"/>
    <lineage>
        <taxon>Eukaryota</taxon>
        <taxon>Fungi</taxon>
        <taxon>Fungi incertae sedis</taxon>
        <taxon>Chytridiomycota</taxon>
        <taxon>Chytridiomycota incertae sedis</taxon>
        <taxon>Chytridiomycetes</taxon>
        <taxon>Synchytriales</taxon>
        <taxon>Synchytriaceae</taxon>
        <taxon>Synchytrium</taxon>
    </lineage>
</organism>
<feature type="region of interest" description="Disordered" evidence="13">
    <location>
        <begin position="1"/>
        <end position="67"/>
    </location>
</feature>
<keyword evidence="7 14" id="KW-1133">Transmembrane helix</keyword>
<dbReference type="InterPro" id="IPR014371">
    <property type="entry name" value="Oat_ACAT_DAG_ARE"/>
</dbReference>
<evidence type="ECO:0000313" key="16">
    <source>
        <dbReference type="Proteomes" id="UP000319731"/>
    </source>
</evidence>
<sequence length="529" mass="60187">MATEAETDGMSDIVESPRIEAAPLPLPLNGQASNSPRRRRQSTKNTANSPPLPGTPQAHISPSSPRAHGMTYSHSLYIHTTVRASPLSKESPEQNYRGLLNLAMILLFVSNMRLVVENYFKYGLLIRLPSVEQQELMQEMPFLVLAILIQAGHVLIAYSLELAALYISSPKLKTAKRVVTKPNALLDLIIAILQHVNTLGGVTVACFIVWYKIFHPLAAFTVVVAATVTSLKLFSYTMVNRDLRISTVDKKYEDKDSRVAEPLDGLKQESALQEVPYPSNLVLEDILLFWVLPTLVYQTSYPRTTFRWDFCVKRLGEVIFCLVALYSIASQYAAPTLANSLLYLEKGDSVKLAERVMKLSVISVMMWLTMFFGFFHAWMNLLAEITRFGDRRFYLPWWNSSDIAQYWRLWNAPVYNWSKRHVYLPLVVNHKFSSAAATAIVFVVSAVLHEVIIGVPLHNINFWAFNGMMMQLPLIYLSRYLDHLRGKYFPSNKNLFDNLGNVLFWVSFTIVGQPTITLMYYAQYVSNRH</sequence>
<evidence type="ECO:0000256" key="14">
    <source>
        <dbReference type="SAM" id="Phobius"/>
    </source>
</evidence>
<feature type="active site" evidence="12">
    <location>
        <position position="449"/>
    </location>
</feature>
<feature type="transmembrane region" description="Helical" evidence="14">
    <location>
        <begin position="217"/>
        <end position="234"/>
    </location>
</feature>
<dbReference type="AlphaFoldDB" id="A0A507C1Y0"/>
<dbReference type="InterPro" id="IPR004299">
    <property type="entry name" value="MBOAT_fam"/>
</dbReference>
<dbReference type="PIRSF" id="PIRSF000439">
    <property type="entry name" value="Oat_ACAT_DAG_ARE"/>
    <property type="match status" value="1"/>
</dbReference>
<keyword evidence="8 11" id="KW-0472">Membrane</keyword>
<evidence type="ECO:0000256" key="8">
    <source>
        <dbReference type="ARBA" id="ARBA00023136"/>
    </source>
</evidence>
<feature type="transmembrane region" description="Helical" evidence="14">
    <location>
        <begin position="140"/>
        <end position="167"/>
    </location>
</feature>
<evidence type="ECO:0000313" key="15">
    <source>
        <dbReference type="EMBL" id="TPX33712.1"/>
    </source>
</evidence>
<gene>
    <name evidence="15" type="ORF">SmJEL517_g03421</name>
</gene>
<keyword evidence="4 11" id="KW-0808">Transferase</keyword>
<dbReference type="PANTHER" id="PTHR10408:SF7">
    <property type="entry name" value="DIACYLGLYCEROL O-ACYLTRANSFERASE 1"/>
    <property type="match status" value="1"/>
</dbReference>
<feature type="transmembrane region" description="Helical" evidence="14">
    <location>
        <begin position="359"/>
        <end position="383"/>
    </location>
</feature>
<accession>A0A507C1Y0</accession>
<feature type="transmembrane region" description="Helical" evidence="14">
    <location>
        <begin position="463"/>
        <end position="481"/>
    </location>
</feature>
<keyword evidence="5 14" id="KW-0812">Transmembrane</keyword>
<dbReference type="PANTHER" id="PTHR10408">
    <property type="entry name" value="STEROL O-ACYLTRANSFERASE"/>
    <property type="match status" value="1"/>
</dbReference>
<dbReference type="STRING" id="1806994.A0A507C1Y0"/>
<dbReference type="RefSeq" id="XP_031024629.1">
    <property type="nucleotide sequence ID" value="XM_031169349.1"/>
</dbReference>
<feature type="transmembrane region" description="Helical" evidence="14">
    <location>
        <begin position="315"/>
        <end position="334"/>
    </location>
</feature>
<protein>
    <recommendedName>
        <fullName evidence="11">O-acyltransferase</fullName>
    </recommendedName>
</protein>
<keyword evidence="16" id="KW-1185">Reference proteome</keyword>
<evidence type="ECO:0000256" key="7">
    <source>
        <dbReference type="ARBA" id="ARBA00022989"/>
    </source>
</evidence>
<dbReference type="EMBL" id="QEAO01000018">
    <property type="protein sequence ID" value="TPX33712.1"/>
    <property type="molecule type" value="Genomic_DNA"/>
</dbReference>
<evidence type="ECO:0000256" key="13">
    <source>
        <dbReference type="SAM" id="MobiDB-lite"/>
    </source>
</evidence>
<comment type="function">
    <text evidence="10">Sterol O-acyltransferase that catalyzes the formation of stery esters.</text>
</comment>
<evidence type="ECO:0000256" key="9">
    <source>
        <dbReference type="ARBA" id="ARBA00023315"/>
    </source>
</evidence>
<feature type="transmembrane region" description="Helical" evidence="14">
    <location>
        <begin position="502"/>
        <end position="522"/>
    </location>
</feature>
<proteinExistence type="inferred from homology"/>
<evidence type="ECO:0000256" key="5">
    <source>
        <dbReference type="ARBA" id="ARBA00022692"/>
    </source>
</evidence>
<evidence type="ECO:0000256" key="12">
    <source>
        <dbReference type="PIRSR" id="PIRSR000439-1"/>
    </source>
</evidence>
<keyword evidence="9 11" id="KW-0012">Acyltransferase</keyword>
<name>A0A507C1Y0_9FUNG</name>
<evidence type="ECO:0000256" key="6">
    <source>
        <dbReference type="ARBA" id="ARBA00022824"/>
    </source>
</evidence>
<dbReference type="OrthoDB" id="10039049at2759"/>
<evidence type="ECO:0000256" key="4">
    <source>
        <dbReference type="ARBA" id="ARBA00022679"/>
    </source>
</evidence>
<reference evidence="15 16" key="1">
    <citation type="journal article" date="2019" name="Sci. Rep.">
        <title>Comparative genomics of chytrid fungi reveal insights into the obligate biotrophic and pathogenic lifestyle of Synchytrium endobioticum.</title>
        <authorList>
            <person name="van de Vossenberg B.T.L.H."/>
            <person name="Warris S."/>
            <person name="Nguyen H.D.T."/>
            <person name="van Gent-Pelzer M.P.E."/>
            <person name="Joly D.L."/>
            <person name="van de Geest H.C."/>
            <person name="Bonants P.J.M."/>
            <person name="Smith D.S."/>
            <person name="Levesque C.A."/>
            <person name="van der Lee T.A.J."/>
        </authorList>
    </citation>
    <scope>NUCLEOTIDE SEQUENCE [LARGE SCALE GENOMIC DNA]</scope>
    <source>
        <strain evidence="15 16">JEL517</strain>
    </source>
</reference>
<dbReference type="GO" id="GO:0019432">
    <property type="term" value="P:triglyceride biosynthetic process"/>
    <property type="evidence" value="ECO:0007669"/>
    <property type="project" value="TreeGrafter"/>
</dbReference>
<feature type="transmembrane region" description="Helical" evidence="14">
    <location>
        <begin position="435"/>
        <end position="457"/>
    </location>
</feature>
<feature type="transmembrane region" description="Helical" evidence="14">
    <location>
        <begin position="188"/>
        <end position="211"/>
    </location>
</feature>
<evidence type="ECO:0000256" key="3">
    <source>
        <dbReference type="ARBA" id="ARBA00009010"/>
    </source>
</evidence>
<comment type="subcellular location">
    <subcellularLocation>
        <location evidence="1 11">Endoplasmic reticulum membrane</location>
        <topology evidence="1 11">Multi-pass membrane protein</topology>
    </subcellularLocation>
</comment>
<dbReference type="Proteomes" id="UP000319731">
    <property type="component" value="Unassembled WGS sequence"/>
</dbReference>
<feature type="transmembrane region" description="Helical" evidence="14">
    <location>
        <begin position="99"/>
        <end position="120"/>
    </location>
</feature>
<evidence type="ECO:0000256" key="2">
    <source>
        <dbReference type="ARBA" id="ARBA00005189"/>
    </source>
</evidence>